<dbReference type="GO" id="GO:0120147">
    <property type="term" value="F:formylglycine-generating oxidase activity"/>
    <property type="evidence" value="ECO:0007669"/>
    <property type="project" value="TreeGrafter"/>
</dbReference>
<dbReference type="Proteomes" id="UP000196573">
    <property type="component" value="Unassembled WGS sequence"/>
</dbReference>
<keyword evidence="4" id="KW-1185">Reference proteome</keyword>
<dbReference type="AlphaFoldDB" id="A0A1X7AK80"/>
<evidence type="ECO:0000313" key="4">
    <source>
        <dbReference type="Proteomes" id="UP000196573"/>
    </source>
</evidence>
<dbReference type="SUPFAM" id="SSF56436">
    <property type="entry name" value="C-type lectin-like"/>
    <property type="match status" value="1"/>
</dbReference>
<dbReference type="InterPro" id="IPR042095">
    <property type="entry name" value="SUMF_sf"/>
</dbReference>
<keyword evidence="1" id="KW-0732">Signal</keyword>
<organism evidence="3 4">
    <name type="scientific">Parendozoicomonas haliclonae</name>
    <dbReference type="NCBI Taxonomy" id="1960125"/>
    <lineage>
        <taxon>Bacteria</taxon>
        <taxon>Pseudomonadati</taxon>
        <taxon>Pseudomonadota</taxon>
        <taxon>Gammaproteobacteria</taxon>
        <taxon>Oceanospirillales</taxon>
        <taxon>Endozoicomonadaceae</taxon>
        <taxon>Parendozoicomonas</taxon>
    </lineage>
</organism>
<feature type="signal peptide" evidence="1">
    <location>
        <begin position="1"/>
        <end position="25"/>
    </location>
</feature>
<feature type="chain" id="PRO_5012846760" evidence="1">
    <location>
        <begin position="26"/>
        <end position="273"/>
    </location>
</feature>
<dbReference type="InterPro" id="IPR005532">
    <property type="entry name" value="SUMF_dom"/>
</dbReference>
<dbReference type="RefSeq" id="WP_165767234.1">
    <property type="nucleotide sequence ID" value="NZ_CBCSCN010000003.1"/>
</dbReference>
<dbReference type="InterPro" id="IPR051043">
    <property type="entry name" value="Sulfatase_Mod_Factor_Kinase"/>
</dbReference>
<keyword evidence="3" id="KW-0418">Kinase</keyword>
<accession>A0A1X7AK80</accession>
<dbReference type="PANTHER" id="PTHR23150:SF19">
    <property type="entry name" value="FORMYLGLYCINE-GENERATING ENZYME"/>
    <property type="match status" value="1"/>
</dbReference>
<dbReference type="GO" id="GO:0004674">
    <property type="term" value="F:protein serine/threonine kinase activity"/>
    <property type="evidence" value="ECO:0007669"/>
    <property type="project" value="UniProtKB-EC"/>
</dbReference>
<protein>
    <submittedName>
        <fullName evidence="3">Serine/threonine-protein kinase pkn1</fullName>
        <ecNumber evidence="3">2.7.11.1</ecNumber>
    </submittedName>
</protein>
<feature type="domain" description="Sulfatase-modifying factor enzyme-like" evidence="2">
    <location>
        <begin position="29"/>
        <end position="269"/>
    </location>
</feature>
<dbReference type="Gene3D" id="3.90.1580.10">
    <property type="entry name" value="paralog of FGE (formylglycine-generating enzyme)"/>
    <property type="match status" value="1"/>
</dbReference>
<dbReference type="Pfam" id="PF03781">
    <property type="entry name" value="FGE-sulfatase"/>
    <property type="match status" value="1"/>
</dbReference>
<evidence type="ECO:0000313" key="3">
    <source>
        <dbReference type="EMBL" id="SMA47077.1"/>
    </source>
</evidence>
<sequence>MRTYLKLLLLVAVTALPFISSTSYALDDEAMVRVPAGSFTMGCNHSRQELCDTDTKPAHNVYVDAFDIDKYEVTYRRYKECVANGDCTEPFIGGACNWNFSWNDNHPVNCVDWQQAKTFCEQEGKRLPTELEWEKAARGTWDQRVFPWGDEPASCKYAAMDENGLRLPMPGCGRGTTTPVDHAEVAGASPYGAVGMAGNLWEWTSDWYDPEFYGKPAAKKANTKGPANGTFKTIRGGAWTMRTDGGLASTLRFGYAPKGQGYVIGFRCASSVN</sequence>
<proteinExistence type="predicted"/>
<dbReference type="EC" id="2.7.11.1" evidence="3"/>
<keyword evidence="3" id="KW-0808">Transferase</keyword>
<evidence type="ECO:0000256" key="1">
    <source>
        <dbReference type="SAM" id="SignalP"/>
    </source>
</evidence>
<evidence type="ECO:0000259" key="2">
    <source>
        <dbReference type="Pfam" id="PF03781"/>
    </source>
</evidence>
<reference evidence="3 4" key="1">
    <citation type="submission" date="2017-03" db="EMBL/GenBank/DDBJ databases">
        <authorList>
            <person name="Afonso C.L."/>
            <person name="Miller P.J."/>
            <person name="Scott M.A."/>
            <person name="Spackman E."/>
            <person name="Goraichik I."/>
            <person name="Dimitrov K.M."/>
            <person name="Suarez D.L."/>
            <person name="Swayne D.E."/>
        </authorList>
    </citation>
    <scope>NUCLEOTIDE SEQUENCE [LARGE SCALE GENOMIC DNA]</scope>
    <source>
        <strain evidence="3">SB41UT1</strain>
    </source>
</reference>
<dbReference type="InterPro" id="IPR016187">
    <property type="entry name" value="CTDL_fold"/>
</dbReference>
<dbReference type="PANTHER" id="PTHR23150">
    <property type="entry name" value="SULFATASE MODIFYING FACTOR 1, 2"/>
    <property type="match status" value="1"/>
</dbReference>
<name>A0A1X7AK80_9GAMM</name>
<gene>
    <name evidence="3" type="primary">pkn1_1</name>
    <name evidence="3" type="ORF">EHSB41UT_02303</name>
</gene>
<dbReference type="EMBL" id="FWPT01000005">
    <property type="protein sequence ID" value="SMA47077.1"/>
    <property type="molecule type" value="Genomic_DNA"/>
</dbReference>